<dbReference type="FunFam" id="3.40.30.10:FF:000001">
    <property type="entry name" value="Thioredoxin"/>
    <property type="match status" value="1"/>
</dbReference>
<dbReference type="InterPro" id="IPR005746">
    <property type="entry name" value="Thioredoxin"/>
</dbReference>
<evidence type="ECO:0000256" key="6">
    <source>
        <dbReference type="NCBIfam" id="TIGR01068"/>
    </source>
</evidence>
<dbReference type="RefSeq" id="WP_231442159.1">
    <property type="nucleotide sequence ID" value="NZ_JAJOMB010000007.1"/>
</dbReference>
<name>A0A9X1NBJ4_9ACTN</name>
<evidence type="ECO:0000256" key="7">
    <source>
        <dbReference type="PIRNR" id="PIRNR000077"/>
    </source>
</evidence>
<comment type="caution">
    <text evidence="10">The sequence shown here is derived from an EMBL/GenBank/DDBJ whole genome shotgun (WGS) entry which is preliminary data.</text>
</comment>
<keyword evidence="3" id="KW-0249">Electron transport</keyword>
<keyword evidence="2" id="KW-0813">Transport</keyword>
<feature type="domain" description="Thioredoxin" evidence="9">
    <location>
        <begin position="1"/>
        <end position="106"/>
    </location>
</feature>
<dbReference type="NCBIfam" id="TIGR01068">
    <property type="entry name" value="thioredoxin"/>
    <property type="match status" value="1"/>
</dbReference>
<sequence length="106" mass="11516">MSLTTTTEASFAADVLASPEPVLVEFSADWCPPCQMIAPVLEQIATDESGRLRVVLVDVDENPVVADLYQVTAMPTLVLFRAGQEVARIKGVKPRELILAEITPHL</sequence>
<dbReference type="PIRSF" id="PIRSF000077">
    <property type="entry name" value="Thioredoxin"/>
    <property type="match status" value="1"/>
</dbReference>
<evidence type="ECO:0000256" key="2">
    <source>
        <dbReference type="ARBA" id="ARBA00022448"/>
    </source>
</evidence>
<evidence type="ECO:0000313" key="11">
    <source>
        <dbReference type="Proteomes" id="UP001138997"/>
    </source>
</evidence>
<dbReference type="PROSITE" id="PS51352">
    <property type="entry name" value="THIOREDOXIN_2"/>
    <property type="match status" value="1"/>
</dbReference>
<dbReference type="EMBL" id="JAJOMB010000007">
    <property type="protein sequence ID" value="MCD5312197.1"/>
    <property type="molecule type" value="Genomic_DNA"/>
</dbReference>
<dbReference type="Proteomes" id="UP001138997">
    <property type="component" value="Unassembled WGS sequence"/>
</dbReference>
<dbReference type="InterPro" id="IPR036249">
    <property type="entry name" value="Thioredoxin-like_sf"/>
</dbReference>
<feature type="disulfide bond" description="Redox-active" evidence="8">
    <location>
        <begin position="31"/>
        <end position="34"/>
    </location>
</feature>
<dbReference type="PANTHER" id="PTHR45663">
    <property type="entry name" value="GEO12009P1"/>
    <property type="match status" value="1"/>
</dbReference>
<gene>
    <name evidence="10" type="primary">trxA</name>
    <name evidence="10" type="ORF">LR394_14915</name>
</gene>
<dbReference type="PANTHER" id="PTHR45663:SF11">
    <property type="entry name" value="GEO12009P1"/>
    <property type="match status" value="1"/>
</dbReference>
<dbReference type="AlphaFoldDB" id="A0A9X1NBJ4"/>
<dbReference type="CDD" id="cd02947">
    <property type="entry name" value="TRX_family"/>
    <property type="match status" value="1"/>
</dbReference>
<dbReference type="GO" id="GO:0005829">
    <property type="term" value="C:cytosol"/>
    <property type="evidence" value="ECO:0007669"/>
    <property type="project" value="TreeGrafter"/>
</dbReference>
<accession>A0A9X1NBJ4</accession>
<dbReference type="GO" id="GO:0015035">
    <property type="term" value="F:protein-disulfide reductase activity"/>
    <property type="evidence" value="ECO:0007669"/>
    <property type="project" value="UniProtKB-UniRule"/>
</dbReference>
<proteinExistence type="inferred from homology"/>
<dbReference type="Pfam" id="PF00085">
    <property type="entry name" value="Thioredoxin"/>
    <property type="match status" value="1"/>
</dbReference>
<protein>
    <recommendedName>
        <fullName evidence="6 7">Thioredoxin</fullName>
    </recommendedName>
</protein>
<evidence type="ECO:0000256" key="8">
    <source>
        <dbReference type="PIRSR" id="PIRSR000077-4"/>
    </source>
</evidence>
<dbReference type="SUPFAM" id="SSF52833">
    <property type="entry name" value="Thioredoxin-like"/>
    <property type="match status" value="1"/>
</dbReference>
<evidence type="ECO:0000256" key="5">
    <source>
        <dbReference type="ARBA" id="ARBA00023284"/>
    </source>
</evidence>
<keyword evidence="4 8" id="KW-1015">Disulfide bond</keyword>
<keyword evidence="11" id="KW-1185">Reference proteome</keyword>
<dbReference type="PRINTS" id="PR00421">
    <property type="entry name" value="THIOREDOXIN"/>
</dbReference>
<reference evidence="10" key="1">
    <citation type="submission" date="2021-11" db="EMBL/GenBank/DDBJ databases">
        <title>Streptomyces corallinus and Kineosporia corallina sp. nov., two new coral-derived marine actinobacteria.</title>
        <authorList>
            <person name="Buangrab K."/>
            <person name="Sutthacheep M."/>
            <person name="Yeemin T."/>
            <person name="Harunari E."/>
            <person name="Igarashi Y."/>
            <person name="Sripreechasak P."/>
            <person name="Kanchanasin P."/>
            <person name="Tanasupawat S."/>
            <person name="Phongsopitanun W."/>
        </authorList>
    </citation>
    <scope>NUCLEOTIDE SEQUENCE</scope>
    <source>
        <strain evidence="10">JCM 31032</strain>
    </source>
</reference>
<dbReference type="GO" id="GO:0045454">
    <property type="term" value="P:cell redox homeostasis"/>
    <property type="evidence" value="ECO:0007669"/>
    <property type="project" value="TreeGrafter"/>
</dbReference>
<dbReference type="InterPro" id="IPR017937">
    <property type="entry name" value="Thioredoxin_CS"/>
</dbReference>
<dbReference type="Gene3D" id="3.40.30.10">
    <property type="entry name" value="Glutaredoxin"/>
    <property type="match status" value="1"/>
</dbReference>
<comment type="similarity">
    <text evidence="1 7">Belongs to the thioredoxin family.</text>
</comment>
<evidence type="ECO:0000256" key="4">
    <source>
        <dbReference type="ARBA" id="ARBA00023157"/>
    </source>
</evidence>
<evidence type="ECO:0000259" key="9">
    <source>
        <dbReference type="PROSITE" id="PS51352"/>
    </source>
</evidence>
<dbReference type="InterPro" id="IPR013766">
    <property type="entry name" value="Thioredoxin_domain"/>
</dbReference>
<evidence type="ECO:0000256" key="1">
    <source>
        <dbReference type="ARBA" id="ARBA00008987"/>
    </source>
</evidence>
<organism evidence="10 11">
    <name type="scientific">Kineosporia babensis</name>
    <dbReference type="NCBI Taxonomy" id="499548"/>
    <lineage>
        <taxon>Bacteria</taxon>
        <taxon>Bacillati</taxon>
        <taxon>Actinomycetota</taxon>
        <taxon>Actinomycetes</taxon>
        <taxon>Kineosporiales</taxon>
        <taxon>Kineosporiaceae</taxon>
        <taxon>Kineosporia</taxon>
    </lineage>
</organism>
<keyword evidence="5 8" id="KW-0676">Redox-active center</keyword>
<dbReference type="PROSITE" id="PS00194">
    <property type="entry name" value="THIOREDOXIN_1"/>
    <property type="match status" value="1"/>
</dbReference>
<evidence type="ECO:0000313" key="10">
    <source>
        <dbReference type="EMBL" id="MCD5312197.1"/>
    </source>
</evidence>
<evidence type="ECO:0000256" key="3">
    <source>
        <dbReference type="ARBA" id="ARBA00022982"/>
    </source>
</evidence>